<evidence type="ECO:0000313" key="2">
    <source>
        <dbReference type="Proteomes" id="UP001152798"/>
    </source>
</evidence>
<dbReference type="Proteomes" id="UP001152798">
    <property type="component" value="Chromosome 1"/>
</dbReference>
<keyword evidence="2" id="KW-1185">Reference proteome</keyword>
<gene>
    <name evidence="1" type="ORF">NEZAVI_LOCUS829</name>
</gene>
<dbReference type="AlphaFoldDB" id="A0A9P0H1Y4"/>
<accession>A0A9P0H1Y4</accession>
<name>A0A9P0H1Y4_NEZVI</name>
<dbReference type="EMBL" id="OV725077">
    <property type="protein sequence ID" value="CAH1389417.1"/>
    <property type="molecule type" value="Genomic_DNA"/>
</dbReference>
<evidence type="ECO:0000313" key="1">
    <source>
        <dbReference type="EMBL" id="CAH1389417.1"/>
    </source>
</evidence>
<protein>
    <submittedName>
        <fullName evidence="1">Uncharacterized protein</fullName>
    </submittedName>
</protein>
<proteinExistence type="predicted"/>
<sequence>MIAMQEKLILFFGKPVTKLFLYIFVRTEELLSKCLSSINTQ</sequence>
<reference evidence="1" key="1">
    <citation type="submission" date="2022-01" db="EMBL/GenBank/DDBJ databases">
        <authorList>
            <person name="King R."/>
        </authorList>
    </citation>
    <scope>NUCLEOTIDE SEQUENCE</scope>
</reference>
<organism evidence="1 2">
    <name type="scientific">Nezara viridula</name>
    <name type="common">Southern green stink bug</name>
    <name type="synonym">Cimex viridulus</name>
    <dbReference type="NCBI Taxonomy" id="85310"/>
    <lineage>
        <taxon>Eukaryota</taxon>
        <taxon>Metazoa</taxon>
        <taxon>Ecdysozoa</taxon>
        <taxon>Arthropoda</taxon>
        <taxon>Hexapoda</taxon>
        <taxon>Insecta</taxon>
        <taxon>Pterygota</taxon>
        <taxon>Neoptera</taxon>
        <taxon>Paraneoptera</taxon>
        <taxon>Hemiptera</taxon>
        <taxon>Heteroptera</taxon>
        <taxon>Panheteroptera</taxon>
        <taxon>Pentatomomorpha</taxon>
        <taxon>Pentatomoidea</taxon>
        <taxon>Pentatomidae</taxon>
        <taxon>Pentatominae</taxon>
        <taxon>Nezara</taxon>
    </lineage>
</organism>